<comment type="caution">
    <text evidence="2">The sequence shown here is derived from an EMBL/GenBank/DDBJ whole genome shotgun (WGS) entry which is preliminary data.</text>
</comment>
<sequence>MTTMRTAALSLLALAALSACHARRGEDNGGVPGDSDSAKPFSAIAPRDTLHFVGTEPFWGGTAREGTLTYTTPAKPEGTKLAVNRFAGRNGLGLSGTLDGRAFDMTVTPGTCGDGMSDRRFPYSVTLRIGDEVRQGCGWTDTKGFTQPKG</sequence>
<accession>A0A7W7NUS7</accession>
<feature type="chain" id="PRO_5030508462" evidence="1">
    <location>
        <begin position="23"/>
        <end position="150"/>
    </location>
</feature>
<dbReference type="Proteomes" id="UP000555448">
    <property type="component" value="Unassembled WGS sequence"/>
</dbReference>
<proteinExistence type="predicted"/>
<gene>
    <name evidence="2" type="ORF">HNO88_000803</name>
</gene>
<dbReference type="EMBL" id="JACHLR010000002">
    <property type="protein sequence ID" value="MBB4857496.1"/>
    <property type="molecule type" value="Genomic_DNA"/>
</dbReference>
<dbReference type="RefSeq" id="WP_184242762.1">
    <property type="nucleotide sequence ID" value="NZ_JACHLR010000002.1"/>
</dbReference>
<evidence type="ECO:0000256" key="1">
    <source>
        <dbReference type="SAM" id="SignalP"/>
    </source>
</evidence>
<feature type="signal peptide" evidence="1">
    <location>
        <begin position="1"/>
        <end position="22"/>
    </location>
</feature>
<reference evidence="2 3" key="1">
    <citation type="submission" date="2020-08" db="EMBL/GenBank/DDBJ databases">
        <title>Functional genomics of gut bacteria from endangered species of beetles.</title>
        <authorList>
            <person name="Carlos-Shanley C."/>
        </authorList>
    </citation>
    <scope>NUCLEOTIDE SEQUENCE [LARGE SCALE GENOMIC DNA]</scope>
    <source>
        <strain evidence="2 3">S00245</strain>
    </source>
</reference>
<keyword evidence="3" id="KW-1185">Reference proteome</keyword>
<dbReference type="AlphaFoldDB" id="A0A7W7NUS7"/>
<protein>
    <submittedName>
        <fullName evidence="2">Putative membrane protein</fullName>
    </submittedName>
</protein>
<name>A0A7W7NUS7_9SPHN</name>
<evidence type="ECO:0000313" key="2">
    <source>
        <dbReference type="EMBL" id="MBB4857496.1"/>
    </source>
</evidence>
<keyword evidence="1" id="KW-0732">Signal</keyword>
<evidence type="ECO:0000313" key="3">
    <source>
        <dbReference type="Proteomes" id="UP000555448"/>
    </source>
</evidence>
<dbReference type="PROSITE" id="PS51257">
    <property type="entry name" value="PROKAR_LIPOPROTEIN"/>
    <property type="match status" value="1"/>
</dbReference>
<organism evidence="2 3">
    <name type="scientific">Novosphingobium chloroacetimidivorans</name>
    <dbReference type="NCBI Taxonomy" id="1428314"/>
    <lineage>
        <taxon>Bacteria</taxon>
        <taxon>Pseudomonadati</taxon>
        <taxon>Pseudomonadota</taxon>
        <taxon>Alphaproteobacteria</taxon>
        <taxon>Sphingomonadales</taxon>
        <taxon>Sphingomonadaceae</taxon>
        <taxon>Novosphingobium</taxon>
    </lineage>
</organism>